<evidence type="ECO:0000256" key="5">
    <source>
        <dbReference type="SAM" id="Phobius"/>
    </source>
</evidence>
<reference evidence="7 8" key="1">
    <citation type="submission" date="2018-02" db="EMBL/GenBank/DDBJ databases">
        <title>Genomic Encyclopedia of Archaeal and Bacterial Type Strains, Phase II (KMG-II): from individual species to whole genera.</title>
        <authorList>
            <person name="Goeker M."/>
        </authorList>
    </citation>
    <scope>NUCLEOTIDE SEQUENCE [LARGE SCALE GENOMIC DNA]</scope>
    <source>
        <strain evidence="7 8">DSM 18921</strain>
    </source>
</reference>
<dbReference type="InterPro" id="IPR009057">
    <property type="entry name" value="Homeodomain-like_sf"/>
</dbReference>
<dbReference type="InterPro" id="IPR018062">
    <property type="entry name" value="HTH_AraC-typ_CS"/>
</dbReference>
<dbReference type="Gene3D" id="1.10.10.60">
    <property type="entry name" value="Homeodomain-like"/>
    <property type="match status" value="1"/>
</dbReference>
<dbReference type="SMART" id="SM00342">
    <property type="entry name" value="HTH_ARAC"/>
    <property type="match status" value="1"/>
</dbReference>
<evidence type="ECO:0000256" key="1">
    <source>
        <dbReference type="ARBA" id="ARBA00023015"/>
    </source>
</evidence>
<feature type="transmembrane region" description="Helical" evidence="5">
    <location>
        <begin position="59"/>
        <end position="81"/>
    </location>
</feature>
<organism evidence="7 8">
    <name type="scientific">Albidovulum denitrificans</name>
    <dbReference type="NCBI Taxonomy" id="404881"/>
    <lineage>
        <taxon>Bacteria</taxon>
        <taxon>Pseudomonadati</taxon>
        <taxon>Pseudomonadota</taxon>
        <taxon>Alphaproteobacteria</taxon>
        <taxon>Rhodobacterales</taxon>
        <taxon>Paracoccaceae</taxon>
        <taxon>Albidovulum</taxon>
    </lineage>
</organism>
<feature type="transmembrane region" description="Helical" evidence="5">
    <location>
        <begin position="6"/>
        <end position="23"/>
    </location>
</feature>
<dbReference type="PROSITE" id="PS00041">
    <property type="entry name" value="HTH_ARAC_FAMILY_1"/>
    <property type="match status" value="1"/>
</dbReference>
<evidence type="ECO:0000313" key="8">
    <source>
        <dbReference type="Proteomes" id="UP000238338"/>
    </source>
</evidence>
<keyword evidence="5" id="KW-1133">Transmembrane helix</keyword>
<evidence type="ECO:0000256" key="2">
    <source>
        <dbReference type="ARBA" id="ARBA00023125"/>
    </source>
</evidence>
<dbReference type="PANTHER" id="PTHR43280">
    <property type="entry name" value="ARAC-FAMILY TRANSCRIPTIONAL REGULATOR"/>
    <property type="match status" value="1"/>
</dbReference>
<keyword evidence="2 7" id="KW-0238">DNA-binding</keyword>
<name>A0A2S8S5G3_9RHOB</name>
<dbReference type="GO" id="GO:0003700">
    <property type="term" value="F:DNA-binding transcription factor activity"/>
    <property type="evidence" value="ECO:0007669"/>
    <property type="project" value="InterPro"/>
</dbReference>
<dbReference type="InterPro" id="IPR020449">
    <property type="entry name" value="Tscrpt_reg_AraC-type_HTH"/>
</dbReference>
<feature type="transmembrane region" description="Helical" evidence="5">
    <location>
        <begin position="93"/>
        <end position="110"/>
    </location>
</feature>
<evidence type="ECO:0000259" key="6">
    <source>
        <dbReference type="PROSITE" id="PS01124"/>
    </source>
</evidence>
<feature type="compositionally biased region" description="Polar residues" evidence="4">
    <location>
        <begin position="219"/>
        <end position="230"/>
    </location>
</feature>
<dbReference type="PANTHER" id="PTHR43280:SF29">
    <property type="entry name" value="ARAC-FAMILY TRANSCRIPTIONAL REGULATOR"/>
    <property type="match status" value="1"/>
</dbReference>
<dbReference type="Pfam" id="PF12833">
    <property type="entry name" value="HTH_18"/>
    <property type="match status" value="1"/>
</dbReference>
<sequence>MVSIPISFLFAFILAGLLLWVAVRYRDQISKLPKLTLSLIFIQSVLVGLRWTYGITDLLLVQATLATIIPPLVLMSMRRMVSTAAAEEPVERQVLYFLPAVLVMVSPALGLNLVDAVLLLVYVGFGGALVMLGLTSDLEWRDRVPFEGVVQTGVAYCIAGGGLLLSAAVDIAVALDMRSNGGSFAPQLIGITNTAILLFLAASVIFVNRPLDIHRPARSLQQGPRPQPLSSRPLAAAQSDEAPDTAETALELLRKMDAAIAERKLYRDPELSLDKLSRKLVISSRHISSAVNSQRAMNVSQYINMFRVAEAAHLLLNDKATITEILYEVGFNTKSNFNREFQRIVGMSPSEFRKNGDSGENTPLQRFQAELARDLAFKPVGT</sequence>
<comment type="caution">
    <text evidence="7">The sequence shown here is derived from an EMBL/GenBank/DDBJ whole genome shotgun (WGS) entry which is preliminary data.</text>
</comment>
<feature type="region of interest" description="Disordered" evidence="4">
    <location>
        <begin position="217"/>
        <end position="242"/>
    </location>
</feature>
<proteinExistence type="predicted"/>
<dbReference type="InterPro" id="IPR018060">
    <property type="entry name" value="HTH_AraC"/>
</dbReference>
<feature type="transmembrane region" description="Helical" evidence="5">
    <location>
        <begin position="187"/>
        <end position="208"/>
    </location>
</feature>
<keyword evidence="8" id="KW-1185">Reference proteome</keyword>
<evidence type="ECO:0000313" key="7">
    <source>
        <dbReference type="EMBL" id="PQV56036.1"/>
    </source>
</evidence>
<dbReference type="PRINTS" id="PR00032">
    <property type="entry name" value="HTHARAC"/>
</dbReference>
<feature type="transmembrane region" description="Helical" evidence="5">
    <location>
        <begin position="116"/>
        <end position="134"/>
    </location>
</feature>
<dbReference type="AlphaFoldDB" id="A0A2S8S5G3"/>
<accession>A0A2S8S5G3</accession>
<dbReference type="PROSITE" id="PS01124">
    <property type="entry name" value="HTH_ARAC_FAMILY_2"/>
    <property type="match status" value="1"/>
</dbReference>
<evidence type="ECO:0000256" key="4">
    <source>
        <dbReference type="SAM" id="MobiDB-lite"/>
    </source>
</evidence>
<feature type="transmembrane region" description="Helical" evidence="5">
    <location>
        <begin position="154"/>
        <end position="175"/>
    </location>
</feature>
<protein>
    <submittedName>
        <fullName evidence="7">AraC-like DNA-binding protein</fullName>
    </submittedName>
</protein>
<dbReference type="Proteomes" id="UP000238338">
    <property type="component" value="Unassembled WGS sequence"/>
</dbReference>
<keyword evidence="5" id="KW-0812">Transmembrane</keyword>
<dbReference type="OrthoDB" id="345413at2"/>
<keyword evidence="1" id="KW-0805">Transcription regulation</keyword>
<keyword evidence="3" id="KW-0804">Transcription</keyword>
<dbReference type="EMBL" id="PVEP01000006">
    <property type="protein sequence ID" value="PQV56036.1"/>
    <property type="molecule type" value="Genomic_DNA"/>
</dbReference>
<dbReference type="RefSeq" id="WP_105515494.1">
    <property type="nucleotide sequence ID" value="NZ_PVEP01000006.1"/>
</dbReference>
<feature type="domain" description="HTH araC/xylS-type" evidence="6">
    <location>
        <begin position="250"/>
        <end position="355"/>
    </location>
</feature>
<keyword evidence="5" id="KW-0472">Membrane</keyword>
<dbReference type="GO" id="GO:0043565">
    <property type="term" value="F:sequence-specific DNA binding"/>
    <property type="evidence" value="ECO:0007669"/>
    <property type="project" value="InterPro"/>
</dbReference>
<gene>
    <name evidence="7" type="ORF">LX70_02921</name>
</gene>
<feature type="transmembrane region" description="Helical" evidence="5">
    <location>
        <begin position="35"/>
        <end position="53"/>
    </location>
</feature>
<evidence type="ECO:0000256" key="3">
    <source>
        <dbReference type="ARBA" id="ARBA00023163"/>
    </source>
</evidence>
<dbReference type="SUPFAM" id="SSF46689">
    <property type="entry name" value="Homeodomain-like"/>
    <property type="match status" value="1"/>
</dbReference>